<evidence type="ECO:0000313" key="2">
    <source>
        <dbReference type="EMBL" id="MZP29982.1"/>
    </source>
</evidence>
<dbReference type="InterPro" id="IPR000073">
    <property type="entry name" value="AB_hydrolase_1"/>
</dbReference>
<organism evidence="2 3">
    <name type="scientific">Heliomicrobium undosum</name>
    <dbReference type="NCBI Taxonomy" id="121734"/>
    <lineage>
        <taxon>Bacteria</taxon>
        <taxon>Bacillati</taxon>
        <taxon>Bacillota</taxon>
        <taxon>Clostridia</taxon>
        <taxon>Eubacteriales</taxon>
        <taxon>Heliobacteriaceae</taxon>
        <taxon>Heliomicrobium</taxon>
    </lineage>
</organism>
<sequence length="272" mass="30395">MDLQEAFAPLGRHHLFYRLAGKGREALLLLHGIPTNSLLWGQTIPYLAENYLVIAPDLLGYGRSGRGPTEDLTLPQQAGYMIGLLDRLGIPRVHVVGHDLGGGIAQILAVRHPDRVASFVVADGVCFSNWPLPKVVSLRYPTAPEFEPSPAFIERMLRVGLFHQELATPELIDAFVAPYAHATGAQELQTASFALEHHQTEELVPHLANVQAPATFLWGQYDRYLPPYWGYRLNQTVPNSTFRILPECGHYSMIDNPPLFAQELLQHLQRIL</sequence>
<dbReference type="PANTHER" id="PTHR43798">
    <property type="entry name" value="MONOACYLGLYCEROL LIPASE"/>
    <property type="match status" value="1"/>
</dbReference>
<dbReference type="GO" id="GO:0047372">
    <property type="term" value="F:monoacylglycerol lipase activity"/>
    <property type="evidence" value="ECO:0007669"/>
    <property type="project" value="TreeGrafter"/>
</dbReference>
<keyword evidence="2" id="KW-0378">Hydrolase</keyword>
<dbReference type="PRINTS" id="PR00111">
    <property type="entry name" value="ABHYDROLASE"/>
</dbReference>
<comment type="caution">
    <text evidence="2">The sequence shown here is derived from an EMBL/GenBank/DDBJ whole genome shotgun (WGS) entry which is preliminary data.</text>
</comment>
<evidence type="ECO:0000259" key="1">
    <source>
        <dbReference type="Pfam" id="PF00561"/>
    </source>
</evidence>
<dbReference type="SUPFAM" id="SSF53474">
    <property type="entry name" value="alpha/beta-Hydrolases"/>
    <property type="match status" value="1"/>
</dbReference>
<dbReference type="RefSeq" id="WP_161258378.1">
    <property type="nucleotide sequence ID" value="NZ_WXEY01000008.1"/>
</dbReference>
<dbReference type="AlphaFoldDB" id="A0A845L0G2"/>
<protein>
    <submittedName>
        <fullName evidence="2">Alpha/beta fold hydrolase</fullName>
    </submittedName>
</protein>
<evidence type="ECO:0000313" key="3">
    <source>
        <dbReference type="Proteomes" id="UP000463470"/>
    </source>
</evidence>
<accession>A0A845L0G2</accession>
<reference evidence="2 3" key="1">
    <citation type="submission" date="2020-01" db="EMBL/GenBank/DDBJ databases">
        <title>Whole-genome sequence of Heliobacterium undosum DSM 13378.</title>
        <authorList>
            <person name="Kyndt J.A."/>
            <person name="Meyer T.E."/>
        </authorList>
    </citation>
    <scope>NUCLEOTIDE SEQUENCE [LARGE SCALE GENOMIC DNA]</scope>
    <source>
        <strain evidence="2 3">DSM 13378</strain>
    </source>
</reference>
<dbReference type="OrthoDB" id="9775557at2"/>
<dbReference type="Gene3D" id="3.40.50.1820">
    <property type="entry name" value="alpha/beta hydrolase"/>
    <property type="match status" value="1"/>
</dbReference>
<dbReference type="InterPro" id="IPR000639">
    <property type="entry name" value="Epox_hydrolase-like"/>
</dbReference>
<dbReference type="InterPro" id="IPR050266">
    <property type="entry name" value="AB_hydrolase_sf"/>
</dbReference>
<dbReference type="EMBL" id="WXEY01000008">
    <property type="protein sequence ID" value="MZP29982.1"/>
    <property type="molecule type" value="Genomic_DNA"/>
</dbReference>
<feature type="domain" description="AB hydrolase-1" evidence="1">
    <location>
        <begin position="26"/>
        <end position="257"/>
    </location>
</feature>
<dbReference type="Pfam" id="PF00561">
    <property type="entry name" value="Abhydrolase_1"/>
    <property type="match status" value="1"/>
</dbReference>
<proteinExistence type="predicted"/>
<dbReference type="PRINTS" id="PR00412">
    <property type="entry name" value="EPOXHYDRLASE"/>
</dbReference>
<dbReference type="GO" id="GO:0016020">
    <property type="term" value="C:membrane"/>
    <property type="evidence" value="ECO:0007669"/>
    <property type="project" value="TreeGrafter"/>
</dbReference>
<dbReference type="Proteomes" id="UP000463470">
    <property type="component" value="Unassembled WGS sequence"/>
</dbReference>
<dbReference type="InterPro" id="IPR029058">
    <property type="entry name" value="AB_hydrolase_fold"/>
</dbReference>
<name>A0A845L0G2_9FIRM</name>
<dbReference type="PANTHER" id="PTHR43798:SF33">
    <property type="entry name" value="HYDROLASE, PUTATIVE (AFU_ORTHOLOGUE AFUA_2G14860)-RELATED"/>
    <property type="match status" value="1"/>
</dbReference>
<dbReference type="GO" id="GO:0046464">
    <property type="term" value="P:acylglycerol catabolic process"/>
    <property type="evidence" value="ECO:0007669"/>
    <property type="project" value="TreeGrafter"/>
</dbReference>
<keyword evidence="3" id="KW-1185">Reference proteome</keyword>
<gene>
    <name evidence="2" type="ORF">GTO91_09725</name>
</gene>